<feature type="transmembrane region" description="Helical" evidence="6">
    <location>
        <begin position="179"/>
        <end position="199"/>
    </location>
</feature>
<feature type="transmembrane region" description="Helical" evidence="6">
    <location>
        <begin position="454"/>
        <end position="475"/>
    </location>
</feature>
<accession>A0ABV1F0B9</accession>
<proteinExistence type="predicted"/>
<feature type="transmembrane region" description="Helical" evidence="6">
    <location>
        <begin position="153"/>
        <end position="172"/>
    </location>
</feature>
<dbReference type="InterPro" id="IPR018385">
    <property type="entry name" value="C4_dicarb_anaerob_car-like"/>
</dbReference>
<feature type="transmembrane region" description="Helical" evidence="6">
    <location>
        <begin position="129"/>
        <end position="147"/>
    </location>
</feature>
<sequence length="477" mass="51507">MKTNKLASNVASPVTNKGKKLRMPHTFVIILCMVLFAAVLTYILPAGEFERVEDANSGNTVVVQDSYQHVEQNPISLFNLPLAVVQGLVSASDTVFFIFIVGGVFQIINSTGTIEAVAGRVGKTFMNRGLVIIPIFLTLFSFGGFTIGMSAEVMAFVPIGIAIARALGYDALTGTAMVMLGAATGFTAGLLNPFNVGIAQSIAEIPMFSGMWLRAIILVVLLIATSFYIIRYAKKVKKNPSSSIVVQLEKEEGHKNIDMTSLSSMKVNHYLTIIAILAGFGFLIWGVSEKGWWMQELAAFFLALGIIVGFLSKYGPSKIASEFVAGAKDITFGAFIVGLAKGIVIVLEQGHVIDSVVNGLAIMVDHLPSYIQVLGMYFFQTIMNVFITSGTGLAATTMPIMVPLADLIDVTRQTAVLAYQLGDGLSNCILPTSAMLMGSLAVSKIKYQEWVKFFWPLLVIWLVIGGVFVIVADIIHY</sequence>
<dbReference type="InterPro" id="IPR051679">
    <property type="entry name" value="DASS-Related_Transporters"/>
</dbReference>
<dbReference type="Proteomes" id="UP001465426">
    <property type="component" value="Unassembled WGS sequence"/>
</dbReference>
<reference evidence="7 8" key="1">
    <citation type="submission" date="2024-03" db="EMBL/GenBank/DDBJ databases">
        <title>Human intestinal bacterial collection.</title>
        <authorList>
            <person name="Pauvert C."/>
            <person name="Hitch T.C.A."/>
            <person name="Clavel T."/>
        </authorList>
    </citation>
    <scope>NUCLEOTIDE SEQUENCE [LARGE SCALE GENOMIC DNA]</scope>
    <source>
        <strain evidence="7 8">CLA-SR-H024</strain>
    </source>
</reference>
<comment type="caution">
    <text evidence="7">The sequence shown here is derived from an EMBL/GenBank/DDBJ whole genome shotgun (WGS) entry which is preliminary data.</text>
</comment>
<dbReference type="Pfam" id="PF03606">
    <property type="entry name" value="DcuC"/>
    <property type="match status" value="1"/>
</dbReference>
<keyword evidence="4 6" id="KW-1133">Transmembrane helix</keyword>
<dbReference type="PANTHER" id="PTHR43652">
    <property type="entry name" value="BASIC AMINO ACID ANTIPORTER YFCC-RELATED"/>
    <property type="match status" value="1"/>
</dbReference>
<evidence type="ECO:0000256" key="3">
    <source>
        <dbReference type="ARBA" id="ARBA00022692"/>
    </source>
</evidence>
<protein>
    <submittedName>
        <fullName evidence="7">C4-dicarboxylate ABC transporter permease</fullName>
    </submittedName>
</protein>
<evidence type="ECO:0000256" key="5">
    <source>
        <dbReference type="ARBA" id="ARBA00023136"/>
    </source>
</evidence>
<keyword evidence="5 6" id="KW-0472">Membrane</keyword>
<feature type="transmembrane region" description="Helical" evidence="6">
    <location>
        <begin position="26"/>
        <end position="44"/>
    </location>
</feature>
<feature type="transmembrane region" description="Helical" evidence="6">
    <location>
        <begin position="292"/>
        <end position="311"/>
    </location>
</feature>
<evidence type="ECO:0000256" key="2">
    <source>
        <dbReference type="ARBA" id="ARBA00022475"/>
    </source>
</evidence>
<evidence type="ECO:0000256" key="6">
    <source>
        <dbReference type="SAM" id="Phobius"/>
    </source>
</evidence>
<feature type="transmembrane region" description="Helical" evidence="6">
    <location>
        <begin position="323"/>
        <end position="347"/>
    </location>
</feature>
<evidence type="ECO:0000256" key="1">
    <source>
        <dbReference type="ARBA" id="ARBA00004651"/>
    </source>
</evidence>
<dbReference type="EMBL" id="JBBMFN010000035">
    <property type="protein sequence ID" value="MEQ2466825.1"/>
    <property type="molecule type" value="Genomic_DNA"/>
</dbReference>
<keyword evidence="3 6" id="KW-0812">Transmembrane</keyword>
<evidence type="ECO:0000313" key="7">
    <source>
        <dbReference type="EMBL" id="MEQ2466825.1"/>
    </source>
</evidence>
<feature type="transmembrane region" description="Helical" evidence="6">
    <location>
        <begin position="211"/>
        <end position="230"/>
    </location>
</feature>
<organism evidence="7 8">
    <name type="scientific">Niallia hominis</name>
    <dbReference type="NCBI Taxonomy" id="3133173"/>
    <lineage>
        <taxon>Bacteria</taxon>
        <taxon>Bacillati</taxon>
        <taxon>Bacillota</taxon>
        <taxon>Bacilli</taxon>
        <taxon>Bacillales</taxon>
        <taxon>Bacillaceae</taxon>
        <taxon>Niallia</taxon>
    </lineage>
</organism>
<dbReference type="PANTHER" id="PTHR43652:SF6">
    <property type="entry name" value="ARGININE REPRESSOR"/>
    <property type="match status" value="1"/>
</dbReference>
<evidence type="ECO:0000313" key="8">
    <source>
        <dbReference type="Proteomes" id="UP001465426"/>
    </source>
</evidence>
<evidence type="ECO:0000256" key="4">
    <source>
        <dbReference type="ARBA" id="ARBA00022989"/>
    </source>
</evidence>
<feature type="transmembrane region" description="Helical" evidence="6">
    <location>
        <begin position="83"/>
        <end position="108"/>
    </location>
</feature>
<gene>
    <name evidence="7" type="ORF">WMO63_14280</name>
</gene>
<name>A0ABV1F0B9_9BACI</name>
<keyword evidence="2" id="KW-1003">Cell membrane</keyword>
<feature type="transmembrane region" description="Helical" evidence="6">
    <location>
        <begin position="267"/>
        <end position="286"/>
    </location>
</feature>
<keyword evidence="8" id="KW-1185">Reference proteome</keyword>
<dbReference type="RefSeq" id="WP_231512586.1">
    <property type="nucleotide sequence ID" value="NZ_JBBMFN010000035.1"/>
</dbReference>
<comment type="subcellular location">
    <subcellularLocation>
        <location evidence="1">Cell membrane</location>
        <topology evidence="1">Multi-pass membrane protein</topology>
    </subcellularLocation>
</comment>